<keyword evidence="3" id="KW-1185">Reference proteome</keyword>
<dbReference type="RefSeq" id="XP_020046370.1">
    <property type="nucleotide sequence ID" value="XM_020194993.1"/>
</dbReference>
<evidence type="ECO:0000313" key="3">
    <source>
        <dbReference type="Proteomes" id="UP000095038"/>
    </source>
</evidence>
<dbReference type="InParanoid" id="A0A1D2VEX7"/>
<feature type="compositionally biased region" description="Polar residues" evidence="1">
    <location>
        <begin position="252"/>
        <end position="267"/>
    </location>
</feature>
<dbReference type="GeneID" id="30968629"/>
<evidence type="ECO:0000256" key="1">
    <source>
        <dbReference type="SAM" id="MobiDB-lite"/>
    </source>
</evidence>
<protein>
    <submittedName>
        <fullName evidence="2">Uncharacterized protein</fullName>
    </submittedName>
</protein>
<gene>
    <name evidence="2" type="ORF">ASCRUDRAFT_8838</name>
</gene>
<accession>A0A1D2VEX7</accession>
<dbReference type="EMBL" id="KV454483">
    <property type="protein sequence ID" value="ODV60063.1"/>
    <property type="molecule type" value="Genomic_DNA"/>
</dbReference>
<proteinExistence type="predicted"/>
<dbReference type="Proteomes" id="UP000095038">
    <property type="component" value="Unassembled WGS sequence"/>
</dbReference>
<feature type="region of interest" description="Disordered" evidence="1">
    <location>
        <begin position="251"/>
        <end position="293"/>
    </location>
</feature>
<organism evidence="2 3">
    <name type="scientific">Ascoidea rubescens DSM 1968</name>
    <dbReference type="NCBI Taxonomy" id="1344418"/>
    <lineage>
        <taxon>Eukaryota</taxon>
        <taxon>Fungi</taxon>
        <taxon>Dikarya</taxon>
        <taxon>Ascomycota</taxon>
        <taxon>Saccharomycotina</taxon>
        <taxon>Saccharomycetes</taxon>
        <taxon>Ascoideaceae</taxon>
        <taxon>Ascoidea</taxon>
    </lineage>
</organism>
<dbReference type="AlphaFoldDB" id="A0A1D2VEX7"/>
<evidence type="ECO:0000313" key="2">
    <source>
        <dbReference type="EMBL" id="ODV60063.1"/>
    </source>
</evidence>
<reference evidence="3" key="1">
    <citation type="submission" date="2016-05" db="EMBL/GenBank/DDBJ databases">
        <title>Comparative genomics of biotechnologically important yeasts.</title>
        <authorList>
            <consortium name="DOE Joint Genome Institute"/>
            <person name="Riley R."/>
            <person name="Haridas S."/>
            <person name="Wolfe K.H."/>
            <person name="Lopes M.R."/>
            <person name="Hittinger C.T."/>
            <person name="Goker M."/>
            <person name="Salamov A."/>
            <person name="Wisecaver J."/>
            <person name="Long T.M."/>
            <person name="Aerts A.L."/>
            <person name="Barry K."/>
            <person name="Choi C."/>
            <person name="Clum A."/>
            <person name="Coughlan A.Y."/>
            <person name="Deshpande S."/>
            <person name="Douglass A.P."/>
            <person name="Hanson S.J."/>
            <person name="Klenk H.-P."/>
            <person name="Labutti K."/>
            <person name="Lapidus A."/>
            <person name="Lindquist E."/>
            <person name="Lipzen A."/>
            <person name="Meier-Kolthoff J.P."/>
            <person name="Ohm R.A."/>
            <person name="Otillar R.P."/>
            <person name="Pangilinan J."/>
            <person name="Peng Y."/>
            <person name="Rokas A."/>
            <person name="Rosa C.A."/>
            <person name="Scheuner C."/>
            <person name="Sibirny A.A."/>
            <person name="Slot J.C."/>
            <person name="Stielow J.B."/>
            <person name="Sun H."/>
            <person name="Kurtzman C.P."/>
            <person name="Blackwell M."/>
            <person name="Grigoriev I.V."/>
            <person name="Jeffries T.W."/>
        </authorList>
    </citation>
    <scope>NUCLEOTIDE SEQUENCE [LARGE SCALE GENOMIC DNA]</scope>
    <source>
        <strain evidence="3">DSM 1968</strain>
    </source>
</reference>
<name>A0A1D2VEX7_9ASCO</name>
<sequence length="293" mass="32677">MSSPKRATVSLGDYHDHRLGPIPVAAGNDNCYFLIIAEDDSKYNVVAQNDRKTAFAWKDSYQNYSKVNYVNIEISGNDDANHSPNHFELNSIKSVESRGDDNQVVPANTGAESEIDQFTGSKRLPTPVVAPDEAAYYLTVVHDILGYLVLTPNATRLLAVPILVHNITFTQRLSHKTAHTVRTKNKFPSKPIKEIFSSEETKQEMSNLCESHCNDISKEKSKMVDQNIDIGSDDEEKDCLQDNELDSKIFVASTNGSSEVADENSSGKYDRDQLCTTNRAHQEDSHQIRIGPK</sequence>